<dbReference type="Pfam" id="PF01136">
    <property type="entry name" value="Peptidase_U32"/>
    <property type="match status" value="1"/>
</dbReference>
<proteinExistence type="predicted"/>
<reference evidence="1" key="1">
    <citation type="submission" date="2022-12" db="EMBL/GenBank/DDBJ databases">
        <title>Reference genome sequencing for broad-spectrum identification of bacterial and archaeal isolates by mass spectrometry.</title>
        <authorList>
            <person name="Sekiguchi Y."/>
            <person name="Tourlousse D.M."/>
        </authorList>
    </citation>
    <scope>NUCLEOTIDE SEQUENCE</scope>
    <source>
        <strain evidence="1">ASRB1</strain>
    </source>
</reference>
<organism evidence="1 2">
    <name type="scientific">Desulforhabdus amnigena</name>
    <dbReference type="NCBI Taxonomy" id="40218"/>
    <lineage>
        <taxon>Bacteria</taxon>
        <taxon>Pseudomonadati</taxon>
        <taxon>Thermodesulfobacteriota</taxon>
        <taxon>Syntrophobacteria</taxon>
        <taxon>Syntrophobacterales</taxon>
        <taxon>Syntrophobacteraceae</taxon>
        <taxon>Desulforhabdus</taxon>
    </lineage>
</organism>
<evidence type="ECO:0000313" key="1">
    <source>
        <dbReference type="EMBL" id="GLI33301.1"/>
    </source>
</evidence>
<dbReference type="PANTHER" id="PTHR30217">
    <property type="entry name" value="PEPTIDASE U32 FAMILY"/>
    <property type="match status" value="1"/>
</dbReference>
<protein>
    <recommendedName>
        <fullName evidence="3">U32 family peptidase</fullName>
    </recommendedName>
</protein>
<dbReference type="EMBL" id="BSDR01000001">
    <property type="protein sequence ID" value="GLI33301.1"/>
    <property type="molecule type" value="Genomic_DNA"/>
</dbReference>
<dbReference type="PANTHER" id="PTHR30217:SF10">
    <property type="entry name" value="23S RRNA 5-HYDROXYCYTIDINE C2501 SYNTHASE"/>
    <property type="match status" value="1"/>
</dbReference>
<comment type="caution">
    <text evidence="1">The sequence shown here is derived from an EMBL/GenBank/DDBJ whole genome shotgun (WGS) entry which is preliminary data.</text>
</comment>
<dbReference type="AlphaFoldDB" id="A0A9W6CWT1"/>
<evidence type="ECO:0008006" key="3">
    <source>
        <dbReference type="Google" id="ProtNLM"/>
    </source>
</evidence>
<accession>A0A9W6CWT1</accession>
<dbReference type="InterPro" id="IPR051454">
    <property type="entry name" value="RNA/ubiquinone_mod_enzymes"/>
</dbReference>
<dbReference type="InterPro" id="IPR001539">
    <property type="entry name" value="Peptidase_U32"/>
</dbReference>
<dbReference type="Proteomes" id="UP001144372">
    <property type="component" value="Unassembled WGS sequence"/>
</dbReference>
<sequence>MSSKSISKVSRLPELLAPAGHVEAFHAALESGADAVYLGLKQLSARASATNFSLEELSTLVPYAHKRNVSVYVALNSVMAAPQFPAIMDSIQSMADIHVDALIVQDAGIFYLVRKFFPHLKLHASTLMAIHNSAGVHQLEKMGAERVVLARELSLDEIRQISVSTRAELEIFVHGALCYSYSGLCLASSYRGGHGGLQGRCVQPCRLRFKQGRKEGFFLSCNDVCALPLVPELKKLRIASFKIEGRMKGADYIGQVVKAYRLVLDAPPERQKDALAEAQQYLLQSPSRRLTTGFFDKNFNAEILTPHRSGSSGLWVGTVKTVQDNKAAVLLRHDLELGDRVRPESSEGKEKRAFSVREIFAQNGSPLKNARSGERVLLPMQSDLLPGERLFKVGSRSQSIPGLWQKIRNEIPENVPFHKKFNERERIFEDWPVMQFNPRRAEETVILKIGSVGNLSEAFQSPAGWVMLTATRANLEKMARQRLIPAQKQRFVWSLPVLLSEKDIEYYRPAVRWFCDKGFSSWEINNWAHLDLFEGRRNLNLFAGSRFNIRNLAAMAALGEAGCQWTELSIEITREELQLLSHGPFSTLPIVTLYSWPPLFTSRLSPKLQEDKPLLSPRKDIYSFRKKGPHSFIYAEKPMNWFGQIPVLQSYGFRYFLIDLSEGPHNQAKELERLFSGFKRCRADEPFSLFNFERKP</sequence>
<evidence type="ECO:0000313" key="2">
    <source>
        <dbReference type="Proteomes" id="UP001144372"/>
    </source>
</evidence>
<dbReference type="RefSeq" id="WP_281792315.1">
    <property type="nucleotide sequence ID" value="NZ_BSDR01000001.1"/>
</dbReference>
<gene>
    <name evidence="1" type="ORF">DAMNIGENAA_07340</name>
</gene>
<keyword evidence="2" id="KW-1185">Reference proteome</keyword>
<name>A0A9W6CWT1_9BACT</name>